<reference evidence="3 4" key="1">
    <citation type="journal article" date="2015" name="Plant Cell">
        <title>Oil accumulation by the oleaginous diatom Fistulifera solaris as revealed by the genome and transcriptome.</title>
        <authorList>
            <person name="Tanaka T."/>
            <person name="Maeda Y."/>
            <person name="Veluchamy A."/>
            <person name="Tanaka M."/>
            <person name="Abida H."/>
            <person name="Marechal E."/>
            <person name="Bowler C."/>
            <person name="Muto M."/>
            <person name="Sunaga Y."/>
            <person name="Tanaka M."/>
            <person name="Yoshino T."/>
            <person name="Taniguchi T."/>
            <person name="Fukuda Y."/>
            <person name="Nemoto M."/>
            <person name="Matsumoto M."/>
            <person name="Wong P.S."/>
            <person name="Aburatani S."/>
            <person name="Fujibuchi W."/>
        </authorList>
    </citation>
    <scope>NUCLEOTIDE SEQUENCE [LARGE SCALE GENOMIC DNA]</scope>
    <source>
        <strain evidence="3 4">JPCC DA0580</strain>
    </source>
</reference>
<evidence type="ECO:0000313" key="3">
    <source>
        <dbReference type="EMBL" id="GAX26523.1"/>
    </source>
</evidence>
<proteinExistence type="predicted"/>
<organism evidence="3 4">
    <name type="scientific">Fistulifera solaris</name>
    <name type="common">Oleaginous diatom</name>
    <dbReference type="NCBI Taxonomy" id="1519565"/>
    <lineage>
        <taxon>Eukaryota</taxon>
        <taxon>Sar</taxon>
        <taxon>Stramenopiles</taxon>
        <taxon>Ochrophyta</taxon>
        <taxon>Bacillariophyta</taxon>
        <taxon>Bacillariophyceae</taxon>
        <taxon>Bacillariophycidae</taxon>
        <taxon>Naviculales</taxon>
        <taxon>Naviculaceae</taxon>
        <taxon>Fistulifera</taxon>
    </lineage>
</organism>
<feature type="region of interest" description="Disordered" evidence="1">
    <location>
        <begin position="584"/>
        <end position="604"/>
    </location>
</feature>
<evidence type="ECO:0000313" key="4">
    <source>
        <dbReference type="Proteomes" id="UP000198406"/>
    </source>
</evidence>
<evidence type="ECO:0000256" key="2">
    <source>
        <dbReference type="SAM" id="SignalP"/>
    </source>
</evidence>
<dbReference type="EMBL" id="BDSP01000247">
    <property type="protein sequence ID" value="GAX26523.1"/>
    <property type="molecule type" value="Genomic_DNA"/>
</dbReference>
<feature type="signal peptide" evidence="2">
    <location>
        <begin position="1"/>
        <end position="22"/>
    </location>
</feature>
<feature type="compositionally biased region" description="Polar residues" evidence="1">
    <location>
        <begin position="584"/>
        <end position="593"/>
    </location>
</feature>
<dbReference type="Gene3D" id="3.30.70.1990">
    <property type="match status" value="1"/>
</dbReference>
<dbReference type="Gene3D" id="3.50.50.60">
    <property type="entry name" value="FAD/NAD(P)-binding domain"/>
    <property type="match status" value="1"/>
</dbReference>
<feature type="compositionally biased region" description="Basic and acidic residues" evidence="1">
    <location>
        <begin position="595"/>
        <end position="604"/>
    </location>
</feature>
<evidence type="ECO:0000256" key="1">
    <source>
        <dbReference type="SAM" id="MobiDB-lite"/>
    </source>
</evidence>
<name>A0A1Z5KJP7_FISSO</name>
<dbReference type="OrthoDB" id="74055at2759"/>
<dbReference type="SUPFAM" id="SSF51905">
    <property type="entry name" value="FAD/NAD(P)-binding domain"/>
    <property type="match status" value="1"/>
</dbReference>
<dbReference type="Proteomes" id="UP000198406">
    <property type="component" value="Unassembled WGS sequence"/>
</dbReference>
<gene>
    <name evidence="3" type="ORF">FisN_23Lh050</name>
</gene>
<dbReference type="InParanoid" id="A0A1Z5KJP7"/>
<sequence>MKYVSITLSIACLLASTCDAGAAFVVSSPQPSTQTTSSFLGKKDSALLTPTTSQISKTSLFMVRKGVEKGLELKKKQEVLKKLNEGYVPSKAQRFNKWEELLDPEYTPQVTDKIAIVGAGPAGLHMAFKLNELGFQHVTVLEKDVRIAGKSFTEYIYEKEVPQEFGTCYTIPYKYQELRRIAAATGNVFFEEIPVPERHVYADYTDKEPITQTEWLISSKKKKFPFRLLPDFASEIAVAVDMLRFIRKHDSLFAKPINDIISATNMDLKAWLIKNGFDDLIPVISLANTVQGYGYIDHVPALYGLWWNAPAEIEGFLATKLRMVKQPASILRNGFVQYWEWIYNSGRINVKEGFEISKMERSDDRVVITTKDGHKYDYDFCVITCNLKDALQFLDARPEEKEIFDGLQDRSNLITTLFSCQHSTDPVAISSWTTSLDPQKQARLMTVRNSAKIFFPEDVGTRDRDFLISYQYVEESRPNTTEYRQELEATLLNDLKAAGFQDIEIHEQKVWPYFQRWTQEGLNKGLPVKLMRRQGGLRTWFAGASTLFESVHDCMEYNLALTSTIDKQRSENGRFMRSVATAVTPQETSATESVNEEKIRVEKR</sequence>
<keyword evidence="2" id="KW-0732">Signal</keyword>
<evidence type="ECO:0008006" key="5">
    <source>
        <dbReference type="Google" id="ProtNLM"/>
    </source>
</evidence>
<dbReference type="InterPro" id="IPR036188">
    <property type="entry name" value="FAD/NAD-bd_sf"/>
</dbReference>
<feature type="chain" id="PRO_5012080192" description="Amine oxidase domain-containing protein" evidence="2">
    <location>
        <begin position="23"/>
        <end position="604"/>
    </location>
</feature>
<dbReference type="Pfam" id="PF13738">
    <property type="entry name" value="Pyr_redox_3"/>
    <property type="match status" value="1"/>
</dbReference>
<protein>
    <recommendedName>
        <fullName evidence="5">Amine oxidase domain-containing protein</fullName>
    </recommendedName>
</protein>
<keyword evidence="4" id="KW-1185">Reference proteome</keyword>
<accession>A0A1Z5KJP7</accession>
<comment type="caution">
    <text evidence="3">The sequence shown here is derived from an EMBL/GenBank/DDBJ whole genome shotgun (WGS) entry which is preliminary data.</text>
</comment>
<dbReference type="PRINTS" id="PR00419">
    <property type="entry name" value="ADXRDTASE"/>
</dbReference>
<dbReference type="AlphaFoldDB" id="A0A1Z5KJP7"/>
<dbReference type="Gene3D" id="1.10.405.20">
    <property type="match status" value="1"/>
</dbReference>